<reference evidence="1" key="1">
    <citation type="submission" date="2020-10" db="EMBL/GenBank/DDBJ databases">
        <authorList>
            <person name="Gilroy R."/>
        </authorList>
    </citation>
    <scope>NUCLEOTIDE SEQUENCE</scope>
    <source>
        <strain evidence="1">CHK199-13235</strain>
    </source>
</reference>
<name>A0A9D1FMV9_9FIRM</name>
<dbReference type="EMBL" id="DVJP01000049">
    <property type="protein sequence ID" value="HIS76624.1"/>
    <property type="molecule type" value="Genomic_DNA"/>
</dbReference>
<dbReference type="Proteomes" id="UP000824002">
    <property type="component" value="Unassembled WGS sequence"/>
</dbReference>
<protein>
    <submittedName>
        <fullName evidence="1">Uncharacterized protein</fullName>
    </submittedName>
</protein>
<evidence type="ECO:0000313" key="1">
    <source>
        <dbReference type="EMBL" id="HIS76624.1"/>
    </source>
</evidence>
<reference evidence="1" key="2">
    <citation type="journal article" date="2021" name="PeerJ">
        <title>Extensive microbial diversity within the chicken gut microbiome revealed by metagenomics and culture.</title>
        <authorList>
            <person name="Gilroy R."/>
            <person name="Ravi A."/>
            <person name="Getino M."/>
            <person name="Pursley I."/>
            <person name="Horton D.L."/>
            <person name="Alikhan N.F."/>
            <person name="Baker D."/>
            <person name="Gharbi K."/>
            <person name="Hall N."/>
            <person name="Watson M."/>
            <person name="Adriaenssens E.M."/>
            <person name="Foster-Nyarko E."/>
            <person name="Jarju S."/>
            <person name="Secka A."/>
            <person name="Antonio M."/>
            <person name="Oren A."/>
            <person name="Chaudhuri R.R."/>
            <person name="La Ragione R."/>
            <person name="Hildebrand F."/>
            <person name="Pallen M.J."/>
        </authorList>
    </citation>
    <scope>NUCLEOTIDE SEQUENCE</scope>
    <source>
        <strain evidence="1">CHK199-13235</strain>
    </source>
</reference>
<accession>A0A9D1FMV9</accession>
<gene>
    <name evidence="1" type="ORF">IAB51_07415</name>
</gene>
<dbReference type="AlphaFoldDB" id="A0A9D1FMV9"/>
<comment type="caution">
    <text evidence="1">The sequence shown here is derived from an EMBL/GenBank/DDBJ whole genome shotgun (WGS) entry which is preliminary data.</text>
</comment>
<organism evidence="1 2">
    <name type="scientific">Candidatus Merdivicinus excrementipullorum</name>
    <dbReference type="NCBI Taxonomy" id="2840867"/>
    <lineage>
        <taxon>Bacteria</taxon>
        <taxon>Bacillati</taxon>
        <taxon>Bacillota</taxon>
        <taxon>Clostridia</taxon>
        <taxon>Eubacteriales</taxon>
        <taxon>Oscillospiraceae</taxon>
        <taxon>Oscillospiraceae incertae sedis</taxon>
        <taxon>Candidatus Merdivicinus</taxon>
    </lineage>
</organism>
<evidence type="ECO:0000313" key="2">
    <source>
        <dbReference type="Proteomes" id="UP000824002"/>
    </source>
</evidence>
<sequence>MKLDKKMEFYLREAHIDFTSFRVLEVVPQNEEHAVVLLVPKNTTPTKYFCTQYRNRILYFGSIENMMVACVESNYLSQRMADKLVKEYYAAMKEGN</sequence>
<proteinExistence type="predicted"/>